<gene>
    <name evidence="1" type="ORF">MILVUS5_LOCUS23221</name>
</gene>
<keyword evidence="2" id="KW-1185">Reference proteome</keyword>
<sequence>MNKTGRGGKRKLTMSIYLSRLFPRSNSSLFLCNGKALQSKVLRLGKEMFMVDAGPGTPRNCMQEELTKLQECQSTEPLGLRIRWDSWIRWPVNHRSERRIWRGYSSI</sequence>
<dbReference type="Proteomes" id="UP001177021">
    <property type="component" value="Unassembled WGS sequence"/>
</dbReference>
<dbReference type="EMBL" id="CASHSV030000206">
    <property type="protein sequence ID" value="CAJ2656474.1"/>
    <property type="molecule type" value="Genomic_DNA"/>
</dbReference>
<comment type="caution">
    <text evidence="1">The sequence shown here is derived from an EMBL/GenBank/DDBJ whole genome shotgun (WGS) entry which is preliminary data.</text>
</comment>
<reference evidence="1" key="1">
    <citation type="submission" date="2023-10" db="EMBL/GenBank/DDBJ databases">
        <authorList>
            <person name="Rodriguez Cubillos JULIANA M."/>
            <person name="De Vega J."/>
        </authorList>
    </citation>
    <scope>NUCLEOTIDE SEQUENCE</scope>
</reference>
<name>A0ACB0KKI2_TRIPR</name>
<organism evidence="1 2">
    <name type="scientific">Trifolium pratense</name>
    <name type="common">Red clover</name>
    <dbReference type="NCBI Taxonomy" id="57577"/>
    <lineage>
        <taxon>Eukaryota</taxon>
        <taxon>Viridiplantae</taxon>
        <taxon>Streptophyta</taxon>
        <taxon>Embryophyta</taxon>
        <taxon>Tracheophyta</taxon>
        <taxon>Spermatophyta</taxon>
        <taxon>Magnoliopsida</taxon>
        <taxon>eudicotyledons</taxon>
        <taxon>Gunneridae</taxon>
        <taxon>Pentapetalae</taxon>
        <taxon>rosids</taxon>
        <taxon>fabids</taxon>
        <taxon>Fabales</taxon>
        <taxon>Fabaceae</taxon>
        <taxon>Papilionoideae</taxon>
        <taxon>50 kb inversion clade</taxon>
        <taxon>NPAAA clade</taxon>
        <taxon>Hologalegina</taxon>
        <taxon>IRL clade</taxon>
        <taxon>Trifolieae</taxon>
        <taxon>Trifolium</taxon>
    </lineage>
</organism>
<evidence type="ECO:0000313" key="2">
    <source>
        <dbReference type="Proteomes" id="UP001177021"/>
    </source>
</evidence>
<accession>A0ACB0KKI2</accession>
<protein>
    <submittedName>
        <fullName evidence="1">Uncharacterized protein</fullName>
    </submittedName>
</protein>
<proteinExistence type="predicted"/>
<evidence type="ECO:0000313" key="1">
    <source>
        <dbReference type="EMBL" id="CAJ2656474.1"/>
    </source>
</evidence>